<gene>
    <name evidence="1" type="ORF">BaRGS_00029828</name>
</gene>
<evidence type="ECO:0000313" key="2">
    <source>
        <dbReference type="Proteomes" id="UP001519460"/>
    </source>
</evidence>
<protein>
    <submittedName>
        <fullName evidence="1">Uncharacterized protein</fullName>
    </submittedName>
</protein>
<proteinExistence type="predicted"/>
<organism evidence="1 2">
    <name type="scientific">Batillaria attramentaria</name>
    <dbReference type="NCBI Taxonomy" id="370345"/>
    <lineage>
        <taxon>Eukaryota</taxon>
        <taxon>Metazoa</taxon>
        <taxon>Spiralia</taxon>
        <taxon>Lophotrochozoa</taxon>
        <taxon>Mollusca</taxon>
        <taxon>Gastropoda</taxon>
        <taxon>Caenogastropoda</taxon>
        <taxon>Sorbeoconcha</taxon>
        <taxon>Cerithioidea</taxon>
        <taxon>Batillariidae</taxon>
        <taxon>Batillaria</taxon>
    </lineage>
</organism>
<comment type="caution">
    <text evidence="1">The sequence shown here is derived from an EMBL/GenBank/DDBJ whole genome shotgun (WGS) entry which is preliminary data.</text>
</comment>
<dbReference type="Proteomes" id="UP001519460">
    <property type="component" value="Unassembled WGS sequence"/>
</dbReference>
<sequence length="86" mass="9946">MQTLNRQGNQVNGLLRGCHNRSDSVFQACMLFDFVESSSRKYDRIWTDKTAVHNLPKNGIDLDKSEAHVCRFLTTAVYQKIRQDLD</sequence>
<accession>A0ABD0JW94</accession>
<name>A0ABD0JW94_9CAEN</name>
<reference evidence="1 2" key="1">
    <citation type="journal article" date="2023" name="Sci. Data">
        <title>Genome assembly of the Korean intertidal mud-creeper Batillaria attramentaria.</title>
        <authorList>
            <person name="Patra A.K."/>
            <person name="Ho P.T."/>
            <person name="Jun S."/>
            <person name="Lee S.J."/>
            <person name="Kim Y."/>
            <person name="Won Y.J."/>
        </authorList>
    </citation>
    <scope>NUCLEOTIDE SEQUENCE [LARGE SCALE GENOMIC DNA]</scope>
    <source>
        <strain evidence="1">Wonlab-2016</strain>
    </source>
</reference>
<keyword evidence="2" id="KW-1185">Reference proteome</keyword>
<dbReference type="EMBL" id="JACVVK020000314">
    <property type="protein sequence ID" value="KAK7478961.1"/>
    <property type="molecule type" value="Genomic_DNA"/>
</dbReference>
<evidence type="ECO:0000313" key="1">
    <source>
        <dbReference type="EMBL" id="KAK7478961.1"/>
    </source>
</evidence>
<dbReference type="AlphaFoldDB" id="A0ABD0JW94"/>